<evidence type="ECO:0000313" key="5">
    <source>
        <dbReference type="Proteomes" id="UP000502756"/>
    </source>
</evidence>
<protein>
    <submittedName>
        <fullName evidence="4">T9SS type A sorting domain-containing protein</fullName>
    </submittedName>
</protein>
<evidence type="ECO:0000256" key="1">
    <source>
        <dbReference type="SAM" id="MobiDB-lite"/>
    </source>
</evidence>
<dbReference type="KEGG" id="stae:HNV11_12140"/>
<feature type="compositionally biased region" description="Basic and acidic residues" evidence="1">
    <location>
        <begin position="27"/>
        <end position="39"/>
    </location>
</feature>
<dbReference type="AlphaFoldDB" id="A0A6M5Y855"/>
<accession>A0A6M5Y855</accession>
<evidence type="ECO:0000313" key="4">
    <source>
        <dbReference type="EMBL" id="QJW90069.1"/>
    </source>
</evidence>
<organism evidence="4 5">
    <name type="scientific">Spirosoma taeanense</name>
    <dbReference type="NCBI Taxonomy" id="2735870"/>
    <lineage>
        <taxon>Bacteria</taxon>
        <taxon>Pseudomonadati</taxon>
        <taxon>Bacteroidota</taxon>
        <taxon>Cytophagia</taxon>
        <taxon>Cytophagales</taxon>
        <taxon>Cytophagaceae</taxon>
        <taxon>Spirosoma</taxon>
    </lineage>
</organism>
<sequence length="218" mass="24099">MKQCILIGFLTVLLAATTPLRAQIAPRDSDARKGSRLELGRTAVSRKATSPAMPAQRFSLVTAPAYQSLDRPNILRKNTPINEYYRSLLVARPTTKAASRPAATEETPAAVSELRSGAEPELKAEDHMYTSERITVSNIYPNPASEAAEIDYQISGPIGEAKLILLNVLGSPVAEYELERNERKVRIVTRDLATGYYFYQLSLDGKKVATKKLLVRHQ</sequence>
<keyword evidence="2" id="KW-0732">Signal</keyword>
<evidence type="ECO:0000256" key="2">
    <source>
        <dbReference type="SAM" id="SignalP"/>
    </source>
</evidence>
<proteinExistence type="predicted"/>
<dbReference type="Pfam" id="PF18962">
    <property type="entry name" value="Por_Secre_tail"/>
    <property type="match status" value="1"/>
</dbReference>
<dbReference type="InterPro" id="IPR026444">
    <property type="entry name" value="Secre_tail"/>
</dbReference>
<dbReference type="Proteomes" id="UP000502756">
    <property type="component" value="Chromosome"/>
</dbReference>
<feature type="signal peptide" evidence="2">
    <location>
        <begin position="1"/>
        <end position="22"/>
    </location>
</feature>
<feature type="chain" id="PRO_5026749769" evidence="2">
    <location>
        <begin position="23"/>
        <end position="218"/>
    </location>
</feature>
<feature type="domain" description="Secretion system C-terminal sorting" evidence="3">
    <location>
        <begin position="139"/>
        <end position="215"/>
    </location>
</feature>
<dbReference type="NCBIfam" id="TIGR04183">
    <property type="entry name" value="Por_Secre_tail"/>
    <property type="match status" value="1"/>
</dbReference>
<name>A0A6M5Y855_9BACT</name>
<feature type="region of interest" description="Disordered" evidence="1">
    <location>
        <begin position="26"/>
        <end position="48"/>
    </location>
</feature>
<dbReference type="RefSeq" id="WP_171739913.1">
    <property type="nucleotide sequence ID" value="NZ_CP053435.1"/>
</dbReference>
<evidence type="ECO:0000259" key="3">
    <source>
        <dbReference type="Pfam" id="PF18962"/>
    </source>
</evidence>
<gene>
    <name evidence="4" type="ORF">HNV11_12140</name>
</gene>
<dbReference type="EMBL" id="CP053435">
    <property type="protein sequence ID" value="QJW90069.1"/>
    <property type="molecule type" value="Genomic_DNA"/>
</dbReference>
<reference evidence="4 5" key="1">
    <citation type="submission" date="2020-05" db="EMBL/GenBank/DDBJ databases">
        <title>Genome sequencing of Spirosoma sp. TS118.</title>
        <authorList>
            <person name="Lee J.-H."/>
            <person name="Jeong S."/>
            <person name="Zhao L."/>
            <person name="Jung J.-H."/>
            <person name="Kim M.-K."/>
            <person name="Lim S."/>
        </authorList>
    </citation>
    <scope>NUCLEOTIDE SEQUENCE [LARGE SCALE GENOMIC DNA]</scope>
    <source>
        <strain evidence="4 5">TS118</strain>
    </source>
</reference>
<keyword evidence="5" id="KW-1185">Reference proteome</keyword>